<dbReference type="RefSeq" id="WP_028380866.1">
    <property type="nucleotide sequence ID" value="NZ_CAAAIT010000003.1"/>
</dbReference>
<protein>
    <submittedName>
        <fullName evidence="1">Uncharacterized protein</fullName>
    </submittedName>
</protein>
<name>A0ABY6T2F5_9GAMM</name>
<keyword evidence="2" id="KW-1185">Reference proteome</keyword>
<organism evidence="1 2">
    <name type="scientific">Legionella cherrii</name>
    <dbReference type="NCBI Taxonomy" id="28084"/>
    <lineage>
        <taxon>Bacteria</taxon>
        <taxon>Pseudomonadati</taxon>
        <taxon>Pseudomonadota</taxon>
        <taxon>Gammaproteobacteria</taxon>
        <taxon>Legionellales</taxon>
        <taxon>Legionellaceae</taxon>
        <taxon>Legionella</taxon>
    </lineage>
</organism>
<gene>
    <name evidence="1" type="ORF">NCTC11976_00099</name>
</gene>
<reference evidence="1 2" key="1">
    <citation type="submission" date="2018-12" db="EMBL/GenBank/DDBJ databases">
        <authorList>
            <consortium name="Pathogen Informatics"/>
        </authorList>
    </citation>
    <scope>NUCLEOTIDE SEQUENCE [LARGE SCALE GENOMIC DNA]</scope>
    <source>
        <strain evidence="1 2">NCTC11976</strain>
    </source>
</reference>
<proteinExistence type="predicted"/>
<dbReference type="EMBL" id="LR134173">
    <property type="protein sequence ID" value="VEB32702.1"/>
    <property type="molecule type" value="Genomic_DNA"/>
</dbReference>
<sequence>MVQIEASNGDIKNFNPGGMLLAEDLTGKGHKTRNLHGEAVSYLAIPAAWELVLRSRITLR</sequence>
<evidence type="ECO:0000313" key="2">
    <source>
        <dbReference type="Proteomes" id="UP000277577"/>
    </source>
</evidence>
<dbReference type="Proteomes" id="UP000277577">
    <property type="component" value="Chromosome"/>
</dbReference>
<evidence type="ECO:0000313" key="1">
    <source>
        <dbReference type="EMBL" id="VEB32702.1"/>
    </source>
</evidence>
<accession>A0ABY6T2F5</accession>